<dbReference type="InParanoid" id="A0A0C3DD34"/>
<evidence type="ECO:0000256" key="5">
    <source>
        <dbReference type="SAM" id="Phobius"/>
    </source>
</evidence>
<proteinExistence type="predicted"/>
<gene>
    <name evidence="6" type="ORF">SCLCIDRAFT_17710</name>
</gene>
<protein>
    <recommendedName>
        <fullName evidence="8">Major facilitator superfamily (MFS) profile domain-containing protein</fullName>
    </recommendedName>
</protein>
<keyword evidence="4 5" id="KW-0472">Membrane</keyword>
<dbReference type="PANTHER" id="PTHR23502">
    <property type="entry name" value="MAJOR FACILITATOR SUPERFAMILY"/>
    <property type="match status" value="1"/>
</dbReference>
<dbReference type="Gene3D" id="1.20.1720.10">
    <property type="entry name" value="Multidrug resistance protein D"/>
    <property type="match status" value="1"/>
</dbReference>
<feature type="transmembrane region" description="Helical" evidence="5">
    <location>
        <begin position="95"/>
        <end position="116"/>
    </location>
</feature>
<dbReference type="OrthoDB" id="3066029at2759"/>
<dbReference type="GO" id="GO:0022857">
    <property type="term" value="F:transmembrane transporter activity"/>
    <property type="evidence" value="ECO:0007669"/>
    <property type="project" value="InterPro"/>
</dbReference>
<keyword evidence="7" id="KW-1185">Reference proteome</keyword>
<name>A0A0C3DD34_9AGAM</name>
<dbReference type="Pfam" id="PF07690">
    <property type="entry name" value="MFS_1"/>
    <property type="match status" value="1"/>
</dbReference>
<evidence type="ECO:0000313" key="6">
    <source>
        <dbReference type="EMBL" id="KIM54309.1"/>
    </source>
</evidence>
<sequence>MAEKRTIFIVIVRRSLFVRGAFVPSIPQIAEDLHTSASVVSVAVSVSVFSHALGGLVWSTYSSFYGRRPIYLWGMPLMAIGSIGTALSADHLHLLFWRFVQAFGCSGCTSISAAVIGDIYRLEKRGTALVNFFGLTEERSRKKFVWINSFSPNLLMVVLKNLPIPFRSLVLLLPLAYTIGSQYSVKSESLIGACFLPNGLGNFVGAHIARRLSDAMAKKWKKKRNGVWYPEDRLQGIYIGALWLVPLSVGLVGVVATYIDGPIGLSVCLLCLFTNSVVGVDMVLGPVGSYVVDLTGSRSAEGTAALSALRSVLLAPLSALIPPSVDVFGLMATNGIAALLAIFGLIWVTTHYGDRLRTYVDVGYATTTI</sequence>
<dbReference type="STRING" id="1036808.A0A0C3DD34"/>
<evidence type="ECO:0000313" key="7">
    <source>
        <dbReference type="Proteomes" id="UP000053989"/>
    </source>
</evidence>
<evidence type="ECO:0000256" key="4">
    <source>
        <dbReference type="ARBA" id="ARBA00023136"/>
    </source>
</evidence>
<keyword evidence="2 5" id="KW-0812">Transmembrane</keyword>
<dbReference type="EMBL" id="KN822157">
    <property type="protein sequence ID" value="KIM54309.1"/>
    <property type="molecule type" value="Genomic_DNA"/>
</dbReference>
<accession>A0A0C3DD34</accession>
<feature type="transmembrane region" description="Helical" evidence="5">
    <location>
        <begin position="234"/>
        <end position="257"/>
    </location>
</feature>
<reference evidence="6 7" key="1">
    <citation type="submission" date="2014-04" db="EMBL/GenBank/DDBJ databases">
        <authorList>
            <consortium name="DOE Joint Genome Institute"/>
            <person name="Kuo A."/>
            <person name="Kohler A."/>
            <person name="Nagy L.G."/>
            <person name="Floudas D."/>
            <person name="Copeland A."/>
            <person name="Barry K.W."/>
            <person name="Cichocki N."/>
            <person name="Veneault-Fourrey C."/>
            <person name="LaButti K."/>
            <person name="Lindquist E.A."/>
            <person name="Lipzen A."/>
            <person name="Lundell T."/>
            <person name="Morin E."/>
            <person name="Murat C."/>
            <person name="Sun H."/>
            <person name="Tunlid A."/>
            <person name="Henrissat B."/>
            <person name="Grigoriev I.V."/>
            <person name="Hibbett D.S."/>
            <person name="Martin F."/>
            <person name="Nordberg H.P."/>
            <person name="Cantor M.N."/>
            <person name="Hua S.X."/>
        </authorList>
    </citation>
    <scope>NUCLEOTIDE SEQUENCE [LARGE SCALE GENOMIC DNA]</scope>
    <source>
        <strain evidence="6 7">Foug A</strain>
    </source>
</reference>
<dbReference type="GO" id="GO:0005886">
    <property type="term" value="C:plasma membrane"/>
    <property type="evidence" value="ECO:0007669"/>
    <property type="project" value="TreeGrafter"/>
</dbReference>
<dbReference type="AlphaFoldDB" id="A0A0C3DD34"/>
<evidence type="ECO:0008006" key="8">
    <source>
        <dbReference type="Google" id="ProtNLM"/>
    </source>
</evidence>
<organism evidence="6 7">
    <name type="scientific">Scleroderma citrinum Foug A</name>
    <dbReference type="NCBI Taxonomy" id="1036808"/>
    <lineage>
        <taxon>Eukaryota</taxon>
        <taxon>Fungi</taxon>
        <taxon>Dikarya</taxon>
        <taxon>Basidiomycota</taxon>
        <taxon>Agaricomycotina</taxon>
        <taxon>Agaricomycetes</taxon>
        <taxon>Agaricomycetidae</taxon>
        <taxon>Boletales</taxon>
        <taxon>Sclerodermatineae</taxon>
        <taxon>Sclerodermataceae</taxon>
        <taxon>Scleroderma</taxon>
    </lineage>
</organism>
<feature type="transmembrane region" description="Helical" evidence="5">
    <location>
        <begin position="263"/>
        <end position="292"/>
    </location>
</feature>
<dbReference type="InterPro" id="IPR011701">
    <property type="entry name" value="MFS"/>
</dbReference>
<keyword evidence="3 5" id="KW-1133">Transmembrane helix</keyword>
<feature type="transmembrane region" description="Helical" evidence="5">
    <location>
        <begin position="327"/>
        <end position="348"/>
    </location>
</feature>
<dbReference type="PANTHER" id="PTHR23502:SF64">
    <property type="entry name" value="TRANSPORTER, PUTATIVE (AFU_ORTHOLOGUE AFUA_3G11760)-RELATED"/>
    <property type="match status" value="1"/>
</dbReference>
<evidence type="ECO:0000256" key="1">
    <source>
        <dbReference type="ARBA" id="ARBA00004141"/>
    </source>
</evidence>
<evidence type="ECO:0000256" key="2">
    <source>
        <dbReference type="ARBA" id="ARBA00022692"/>
    </source>
</evidence>
<dbReference type="SUPFAM" id="SSF103473">
    <property type="entry name" value="MFS general substrate transporter"/>
    <property type="match status" value="1"/>
</dbReference>
<comment type="subcellular location">
    <subcellularLocation>
        <location evidence="1">Membrane</location>
        <topology evidence="1">Multi-pass membrane protein</topology>
    </subcellularLocation>
</comment>
<dbReference type="HOGENOM" id="CLU_008455_8_0_1"/>
<dbReference type="InterPro" id="IPR036259">
    <property type="entry name" value="MFS_trans_sf"/>
</dbReference>
<reference evidence="7" key="2">
    <citation type="submission" date="2015-01" db="EMBL/GenBank/DDBJ databases">
        <title>Evolutionary Origins and Diversification of the Mycorrhizal Mutualists.</title>
        <authorList>
            <consortium name="DOE Joint Genome Institute"/>
            <consortium name="Mycorrhizal Genomics Consortium"/>
            <person name="Kohler A."/>
            <person name="Kuo A."/>
            <person name="Nagy L.G."/>
            <person name="Floudas D."/>
            <person name="Copeland A."/>
            <person name="Barry K.W."/>
            <person name="Cichocki N."/>
            <person name="Veneault-Fourrey C."/>
            <person name="LaButti K."/>
            <person name="Lindquist E.A."/>
            <person name="Lipzen A."/>
            <person name="Lundell T."/>
            <person name="Morin E."/>
            <person name="Murat C."/>
            <person name="Riley R."/>
            <person name="Ohm R."/>
            <person name="Sun H."/>
            <person name="Tunlid A."/>
            <person name="Henrissat B."/>
            <person name="Grigoriev I.V."/>
            <person name="Hibbett D.S."/>
            <person name="Martin F."/>
        </authorList>
    </citation>
    <scope>NUCLEOTIDE SEQUENCE [LARGE SCALE GENOMIC DNA]</scope>
    <source>
        <strain evidence="7">Foug A</strain>
    </source>
</reference>
<dbReference type="Proteomes" id="UP000053989">
    <property type="component" value="Unassembled WGS sequence"/>
</dbReference>
<feature type="transmembrane region" description="Helical" evidence="5">
    <location>
        <begin position="70"/>
        <end position="89"/>
    </location>
</feature>
<evidence type="ECO:0000256" key="3">
    <source>
        <dbReference type="ARBA" id="ARBA00022989"/>
    </source>
</evidence>